<evidence type="ECO:0000313" key="5">
    <source>
        <dbReference type="Proteomes" id="UP000285301"/>
    </source>
</evidence>
<dbReference type="AlphaFoldDB" id="A0A443R726"/>
<evidence type="ECO:0000313" key="4">
    <source>
        <dbReference type="EMBL" id="RWS11066.1"/>
    </source>
</evidence>
<accession>A0A443R726</accession>
<gene>
    <name evidence="4" type="ORF">B4U79_13468</name>
</gene>
<name>A0A443R726_9ACAR</name>
<comment type="caution">
    <text evidence="4">The sequence shown here is derived from an EMBL/GenBank/DDBJ whole genome shotgun (WGS) entry which is preliminary data.</text>
</comment>
<evidence type="ECO:0000259" key="3">
    <source>
        <dbReference type="Pfam" id="PF25426"/>
    </source>
</evidence>
<dbReference type="SMART" id="SM00614">
    <property type="entry name" value="ZnF_BED"/>
    <property type="match status" value="1"/>
</dbReference>
<dbReference type="Pfam" id="PF25426">
    <property type="entry name" value="AAA_lid_BCS1"/>
    <property type="match status" value="1"/>
</dbReference>
<organism evidence="4 5">
    <name type="scientific">Dinothrombium tinctorium</name>
    <dbReference type="NCBI Taxonomy" id="1965070"/>
    <lineage>
        <taxon>Eukaryota</taxon>
        <taxon>Metazoa</taxon>
        <taxon>Ecdysozoa</taxon>
        <taxon>Arthropoda</taxon>
        <taxon>Chelicerata</taxon>
        <taxon>Arachnida</taxon>
        <taxon>Acari</taxon>
        <taxon>Acariformes</taxon>
        <taxon>Trombidiformes</taxon>
        <taxon>Prostigmata</taxon>
        <taxon>Anystina</taxon>
        <taxon>Parasitengona</taxon>
        <taxon>Trombidioidea</taxon>
        <taxon>Trombidiidae</taxon>
        <taxon>Dinothrombium</taxon>
    </lineage>
</organism>
<proteinExistence type="predicted"/>
<evidence type="ECO:0000256" key="2">
    <source>
        <dbReference type="ARBA" id="ARBA00022840"/>
    </source>
</evidence>
<keyword evidence="2" id="KW-0067">ATP-binding</keyword>
<dbReference type="EMBL" id="NCKU01001860">
    <property type="protein sequence ID" value="RWS11066.1"/>
    <property type="molecule type" value="Genomic_DNA"/>
</dbReference>
<dbReference type="STRING" id="1965070.A0A443R726"/>
<keyword evidence="1" id="KW-0547">Nucleotide-binding</keyword>
<feature type="domain" description="Mitochondrial chaperone BCS1-like ATPase lid" evidence="3">
    <location>
        <begin position="215"/>
        <end position="268"/>
    </location>
</feature>
<dbReference type="GO" id="GO:0005524">
    <property type="term" value="F:ATP binding"/>
    <property type="evidence" value="ECO:0007669"/>
    <property type="project" value="UniProtKB-KW"/>
</dbReference>
<dbReference type="OrthoDB" id="10051975at2759"/>
<evidence type="ECO:0000256" key="1">
    <source>
        <dbReference type="ARBA" id="ARBA00022741"/>
    </source>
</evidence>
<dbReference type="Proteomes" id="UP000285301">
    <property type="component" value="Unassembled WGS sequence"/>
</dbReference>
<dbReference type="InterPro" id="IPR057495">
    <property type="entry name" value="AAA_lid_BCS1"/>
</dbReference>
<keyword evidence="5" id="KW-1185">Reference proteome</keyword>
<sequence>MATHSNEYGSSNVTILRLRPPQEKLTKSDVDNLLIAKSPRIELVTVRGKSEVWQKFSRIRVDGKEVEFVACNRCRSTLTFKPTSGTNGMRSHRCHGIDDEPPLKLMRMECLPQLPQIPPSIIMPDISASQMRDFLDEAPLFVETKLADELVVFASNSDGEWNTFGCPQRIRHLSTVILDKGIGELLLRDLTEFLNSKSWYEERDRKQLLDYPSDHQLRILFTRFYPESIGLVDKFIQEAHLLKSKRSVAEIQGHFMLFKNDPKKAIEYLSREFDSTNQIQNCFGKLI</sequence>
<reference evidence="4 5" key="1">
    <citation type="journal article" date="2018" name="Gigascience">
        <title>Genomes of trombidid mites reveal novel predicted allergens and laterally-transferred genes associated with secondary metabolism.</title>
        <authorList>
            <person name="Dong X."/>
            <person name="Chaisiri K."/>
            <person name="Xia D."/>
            <person name="Armstrong S.D."/>
            <person name="Fang Y."/>
            <person name="Donnelly M.J."/>
            <person name="Kadowaki T."/>
            <person name="McGarry J.W."/>
            <person name="Darby A.C."/>
            <person name="Makepeace B.L."/>
        </authorList>
    </citation>
    <scope>NUCLEOTIDE SEQUENCE [LARGE SCALE GENOMIC DNA]</scope>
    <source>
        <strain evidence="4">UoL-WK</strain>
    </source>
</reference>
<protein>
    <recommendedName>
        <fullName evidence="3">Mitochondrial chaperone BCS1-like ATPase lid domain-containing protein</fullName>
    </recommendedName>
</protein>